<feature type="compositionally biased region" description="Basic and acidic residues" evidence="1">
    <location>
        <begin position="38"/>
        <end position="53"/>
    </location>
</feature>
<dbReference type="EMBL" id="MLYV02001335">
    <property type="protein sequence ID" value="PSR70689.1"/>
    <property type="molecule type" value="Genomic_DNA"/>
</dbReference>
<accession>A0A2R6NEI7</accession>
<feature type="region of interest" description="Disordered" evidence="1">
    <location>
        <begin position="38"/>
        <end position="69"/>
    </location>
</feature>
<organism evidence="2 3">
    <name type="scientific">Hermanssonia centrifuga</name>
    <dbReference type="NCBI Taxonomy" id="98765"/>
    <lineage>
        <taxon>Eukaryota</taxon>
        <taxon>Fungi</taxon>
        <taxon>Dikarya</taxon>
        <taxon>Basidiomycota</taxon>
        <taxon>Agaricomycotina</taxon>
        <taxon>Agaricomycetes</taxon>
        <taxon>Polyporales</taxon>
        <taxon>Meruliaceae</taxon>
        <taxon>Hermanssonia</taxon>
    </lineage>
</organism>
<sequence>MPTDTSSFEYVPVLPVPNGMGASLVRTAHVGVRIGDEKARENSLEKWPPDSKETNAGWASKRGEDITVA</sequence>
<gene>
    <name evidence="2" type="ORF">PHLCEN_2v13419</name>
</gene>
<protein>
    <submittedName>
        <fullName evidence="2">Uncharacterized protein</fullName>
    </submittedName>
</protein>
<comment type="caution">
    <text evidence="2">The sequence shown here is derived from an EMBL/GenBank/DDBJ whole genome shotgun (WGS) entry which is preliminary data.</text>
</comment>
<evidence type="ECO:0000313" key="3">
    <source>
        <dbReference type="Proteomes" id="UP000186601"/>
    </source>
</evidence>
<evidence type="ECO:0000313" key="2">
    <source>
        <dbReference type="EMBL" id="PSR70689.1"/>
    </source>
</evidence>
<reference evidence="2 3" key="1">
    <citation type="submission" date="2018-02" db="EMBL/GenBank/DDBJ databases">
        <title>Genome sequence of the basidiomycete white-rot fungus Phlebia centrifuga.</title>
        <authorList>
            <person name="Granchi Z."/>
            <person name="Peng M."/>
            <person name="de Vries R.P."/>
            <person name="Hilden K."/>
            <person name="Makela M.R."/>
            <person name="Grigoriev I."/>
            <person name="Riley R."/>
        </authorList>
    </citation>
    <scope>NUCLEOTIDE SEQUENCE [LARGE SCALE GENOMIC DNA]</scope>
    <source>
        <strain evidence="2 3">FBCC195</strain>
    </source>
</reference>
<name>A0A2R6NEI7_9APHY</name>
<dbReference type="AlphaFoldDB" id="A0A2R6NEI7"/>
<dbReference type="Proteomes" id="UP000186601">
    <property type="component" value="Unassembled WGS sequence"/>
</dbReference>
<evidence type="ECO:0000256" key="1">
    <source>
        <dbReference type="SAM" id="MobiDB-lite"/>
    </source>
</evidence>
<keyword evidence="3" id="KW-1185">Reference proteome</keyword>
<proteinExistence type="predicted"/>